<name>A0A5C7E3M9_9BACT</name>
<sequence length="452" mass="53027">MVLIKLIECLNNGNVFLSGGAGVGKSFLIYRLIKEYRKNSKIVIALGSTGISAFNIGGVTLHSFFRFGRCVSHDELYYEDRKQKDKIEKLKRILKQCDLLIIDEISMVSALIMDMIYYRLTRLEFNGKLVVVGDFFQLPPVVRKEQQNSLFQDSYYAFASNAWNEFNFINVKLTLSKRTSDNNFYEHLFYVRLGQINDEIIKYFKSKLVSKNELLSYEDDYTLLCATNKKTNFINEIKLKNLKTKEYIFNAIYEKIDLNLDDKSFKQWIDGLNLVQNLKIKIGAKIIFCVNNKEENYYNGEQGKVKDILYENDEYFIVIEKSNGEILKLKPYECLLEDYELDSENKIEVKIKAKFIQYPIKLAYAITIHKSQGMSIDKLICDIDGIFEKGQLYVCLSRAIDPNNLKITYDYRFSFEDYFLKILKFDKKVKELYLNTHFINLEEENSNEMDNI</sequence>
<dbReference type="SUPFAM" id="SSF52540">
    <property type="entry name" value="P-loop containing nucleoside triphosphate hydrolases"/>
    <property type="match status" value="2"/>
</dbReference>
<accession>A0A5C7E3M9</accession>
<keyword evidence="1" id="KW-0812">Transmembrane</keyword>
<evidence type="ECO:0000313" key="3">
    <source>
        <dbReference type="EMBL" id="TXE89038.1"/>
    </source>
</evidence>
<dbReference type="AlphaFoldDB" id="A0A5C7E3M9"/>
<dbReference type="InterPro" id="IPR027417">
    <property type="entry name" value="P-loop_NTPase"/>
</dbReference>
<dbReference type="CDD" id="cd18809">
    <property type="entry name" value="SF1_C_RecD"/>
    <property type="match status" value="1"/>
</dbReference>
<feature type="transmembrane region" description="Helical" evidence="1">
    <location>
        <begin position="12"/>
        <end position="30"/>
    </location>
</feature>
<dbReference type="InterPro" id="IPR010285">
    <property type="entry name" value="DNA_helicase_pif1-like_DEAD"/>
</dbReference>
<keyword evidence="1" id="KW-0472">Membrane</keyword>
<dbReference type="InterPro" id="IPR003593">
    <property type="entry name" value="AAA+_ATPase"/>
</dbReference>
<feature type="transmembrane region" description="Helical" evidence="1">
    <location>
        <begin position="42"/>
        <end position="65"/>
    </location>
</feature>
<reference evidence="3 4" key="1">
    <citation type="submission" date="2019-07" db="EMBL/GenBank/DDBJ databases">
        <title>Rapid identification of Enteric Bacteria from Whole Genome Sequences (WGS) using Average Nucleotide Identity (ANI).</title>
        <authorList>
            <person name="Lane C."/>
        </authorList>
    </citation>
    <scope>NUCLEOTIDE SEQUENCE [LARGE SCALE GENOMIC DNA]</scope>
    <source>
        <strain evidence="3 4">2016D-0084</strain>
    </source>
</reference>
<evidence type="ECO:0000256" key="1">
    <source>
        <dbReference type="SAM" id="Phobius"/>
    </source>
</evidence>
<proteinExistence type="predicted"/>
<dbReference type="GO" id="GO:0006281">
    <property type="term" value="P:DNA repair"/>
    <property type="evidence" value="ECO:0007669"/>
    <property type="project" value="InterPro"/>
</dbReference>
<evidence type="ECO:0000259" key="2">
    <source>
        <dbReference type="SMART" id="SM00382"/>
    </source>
</evidence>
<keyword evidence="1" id="KW-1133">Transmembrane helix</keyword>
<dbReference type="PANTHER" id="PTHR47642">
    <property type="entry name" value="ATP-DEPENDENT DNA HELICASE"/>
    <property type="match status" value="1"/>
</dbReference>
<feature type="domain" description="AAA+ ATPase" evidence="2">
    <location>
        <begin position="11"/>
        <end position="274"/>
    </location>
</feature>
<gene>
    <name evidence="3" type="ORF">FPD38_02960</name>
</gene>
<protein>
    <submittedName>
        <fullName evidence="3">AAA family ATPase</fullName>
    </submittedName>
</protein>
<dbReference type="Gene3D" id="3.40.50.300">
    <property type="entry name" value="P-loop containing nucleotide triphosphate hydrolases"/>
    <property type="match status" value="2"/>
</dbReference>
<dbReference type="GO" id="GO:0003678">
    <property type="term" value="F:DNA helicase activity"/>
    <property type="evidence" value="ECO:0007669"/>
    <property type="project" value="InterPro"/>
</dbReference>
<dbReference type="Proteomes" id="UP000321629">
    <property type="component" value="Unassembled WGS sequence"/>
</dbReference>
<comment type="caution">
    <text evidence="3">The sequence shown here is derived from an EMBL/GenBank/DDBJ whole genome shotgun (WGS) entry which is preliminary data.</text>
</comment>
<dbReference type="GO" id="GO:0000723">
    <property type="term" value="P:telomere maintenance"/>
    <property type="evidence" value="ECO:0007669"/>
    <property type="project" value="InterPro"/>
</dbReference>
<dbReference type="Pfam" id="PF05970">
    <property type="entry name" value="PIF1"/>
    <property type="match status" value="1"/>
</dbReference>
<organism evidence="3 4">
    <name type="scientific">Campylobacter volucris</name>
    <dbReference type="NCBI Taxonomy" id="1031542"/>
    <lineage>
        <taxon>Bacteria</taxon>
        <taxon>Pseudomonadati</taxon>
        <taxon>Campylobacterota</taxon>
        <taxon>Epsilonproteobacteria</taxon>
        <taxon>Campylobacterales</taxon>
        <taxon>Campylobacteraceae</taxon>
        <taxon>Campylobacter</taxon>
    </lineage>
</organism>
<dbReference type="InterPro" id="IPR051055">
    <property type="entry name" value="PIF1_helicase"/>
</dbReference>
<dbReference type="SMART" id="SM00382">
    <property type="entry name" value="AAA"/>
    <property type="match status" value="1"/>
</dbReference>
<dbReference type="EMBL" id="VOWJ01000016">
    <property type="protein sequence ID" value="TXE89038.1"/>
    <property type="molecule type" value="Genomic_DNA"/>
</dbReference>
<evidence type="ECO:0000313" key="4">
    <source>
        <dbReference type="Proteomes" id="UP000321629"/>
    </source>
</evidence>
<dbReference type="RefSeq" id="WP_147555307.1">
    <property type="nucleotide sequence ID" value="NZ_VOWJ01000016.1"/>
</dbReference>